<dbReference type="InterPro" id="IPR035979">
    <property type="entry name" value="RBD_domain_sf"/>
</dbReference>
<dbReference type="GO" id="GO:0003676">
    <property type="term" value="F:nucleic acid binding"/>
    <property type="evidence" value="ECO:0007669"/>
    <property type="project" value="InterPro"/>
</dbReference>
<evidence type="ECO:0008006" key="3">
    <source>
        <dbReference type="Google" id="ProtNLM"/>
    </source>
</evidence>
<dbReference type="GeneTree" id="ENSGT00940000169688"/>
<reference evidence="1" key="2">
    <citation type="submission" date="2025-09" db="UniProtKB">
        <authorList>
            <consortium name="Ensembl"/>
        </authorList>
    </citation>
    <scope>IDENTIFICATION</scope>
</reference>
<name>A0A3Q2QFE3_FUNHE</name>
<organism evidence="1 2">
    <name type="scientific">Fundulus heteroclitus</name>
    <name type="common">Killifish</name>
    <name type="synonym">Mummichog</name>
    <dbReference type="NCBI Taxonomy" id="8078"/>
    <lineage>
        <taxon>Eukaryota</taxon>
        <taxon>Metazoa</taxon>
        <taxon>Chordata</taxon>
        <taxon>Craniata</taxon>
        <taxon>Vertebrata</taxon>
        <taxon>Euteleostomi</taxon>
        <taxon>Actinopterygii</taxon>
        <taxon>Neopterygii</taxon>
        <taxon>Teleostei</taxon>
        <taxon>Neoteleostei</taxon>
        <taxon>Acanthomorphata</taxon>
        <taxon>Ovalentaria</taxon>
        <taxon>Atherinomorphae</taxon>
        <taxon>Cyprinodontiformes</taxon>
        <taxon>Fundulidae</taxon>
        <taxon>Fundulus</taxon>
    </lineage>
</organism>
<keyword evidence="2" id="KW-1185">Reference proteome</keyword>
<sequence length="144" mass="16027">MEKMATPGKRVFISLPKKYMDDLSKHMALDHGLLITDLNANINEGYLAAYFKPLGCVTMCKIKNCPGPTKSRLAYVRFSTEGEADMADWAGPHYIGGTECTVRRVVSPKVKPFQALKGPGRIALLPEKAARERRARVERCEVSE</sequence>
<evidence type="ECO:0000313" key="1">
    <source>
        <dbReference type="Ensembl" id="ENSFHEP00000026033.1"/>
    </source>
</evidence>
<dbReference type="STRING" id="8078.ENSFHEP00000026033"/>
<reference evidence="1" key="1">
    <citation type="submission" date="2025-08" db="UniProtKB">
        <authorList>
            <consortium name="Ensembl"/>
        </authorList>
    </citation>
    <scope>IDENTIFICATION</scope>
</reference>
<accession>A0A3Q2QFE3</accession>
<dbReference type="InterPro" id="IPR012677">
    <property type="entry name" value="Nucleotide-bd_a/b_plait_sf"/>
</dbReference>
<dbReference type="AlphaFoldDB" id="A0A3Q2QFE3"/>
<proteinExistence type="predicted"/>
<dbReference type="Ensembl" id="ENSFHET00000003733.1">
    <property type="protein sequence ID" value="ENSFHEP00000026033.1"/>
    <property type="gene ID" value="ENSFHEG00000008619.1"/>
</dbReference>
<dbReference type="Proteomes" id="UP000265000">
    <property type="component" value="Unplaced"/>
</dbReference>
<evidence type="ECO:0000313" key="2">
    <source>
        <dbReference type="Proteomes" id="UP000265000"/>
    </source>
</evidence>
<dbReference type="SUPFAM" id="SSF54928">
    <property type="entry name" value="RNA-binding domain, RBD"/>
    <property type="match status" value="1"/>
</dbReference>
<dbReference type="Gene3D" id="3.30.70.330">
    <property type="match status" value="1"/>
</dbReference>
<protein>
    <recommendedName>
        <fullName evidence="3">RRM domain-containing protein</fullName>
    </recommendedName>
</protein>